<evidence type="ECO:0000256" key="1">
    <source>
        <dbReference type="ARBA" id="ARBA00010401"/>
    </source>
</evidence>
<comment type="caution">
    <text evidence="4">The sequence shown here is derived from an EMBL/GenBank/DDBJ whole genome shotgun (WGS) entry which is preliminary data.</text>
</comment>
<dbReference type="AlphaFoldDB" id="A0A2K4FBR9"/>
<protein>
    <submittedName>
        <fullName evidence="4">Uridylyltransferase</fullName>
    </submittedName>
</protein>
<proteinExistence type="inferred from homology"/>
<dbReference type="RefSeq" id="WP_103371710.1">
    <property type="nucleotide sequence ID" value="NZ_CBCRVO010000003.1"/>
</dbReference>
<keyword evidence="2 4" id="KW-0808">Transferase</keyword>
<dbReference type="GeneID" id="98298081"/>
<sequence>MIGKGEKVQVDKKSLEKHGQEHLIEYEKLMSSNEKEALEDKVDELDLDEINDMYEDLYLNKEMINDVSNVSEVQYDVKSQLTEEETKQYEDIGLEAIKDGKFAVVLLAGGQGTRLGYKGPKGTFEIEGVSLFELQARQLIQLAERTGTKVHWYIMTSDINDNQTRLYLEDKNYFGYDKDYIHIFKQDNIVALSKEGKLVLDVENNILETPNGNGGVFKSLAKAGYLQDMQELGIEYIYLNNVDNVLVKVLDPLFAGFTYHHSKDVTTKSIQPKSGESVGRLVNKDHKDTVLEYSELDPEIANQFDNANIGIHAFKLAFIDNVVDRPLPYHLAVKELEQLDEDFGVIKQPTLKFELFYFDIFKYDTSFITLQVPRDEEFSPLKNKEGKDSVETATKDLKRLGLV</sequence>
<evidence type="ECO:0000313" key="4">
    <source>
        <dbReference type="EMBL" id="POA08716.1"/>
    </source>
</evidence>
<reference evidence="4 5" key="1">
    <citation type="submission" date="2017-08" db="EMBL/GenBank/DDBJ databases">
        <title>Draft genome sequences of 64 type strains of genus Staph aureus.</title>
        <authorList>
            <person name="Cole K."/>
            <person name="Golubchik T."/>
            <person name="Russell J."/>
            <person name="Foster D."/>
            <person name="Llewelyn M."/>
            <person name="Wilson D."/>
            <person name="Crook D."/>
            <person name="Paul J."/>
        </authorList>
    </citation>
    <scope>NUCLEOTIDE SEQUENCE [LARGE SCALE GENOMIC DNA]</scope>
    <source>
        <strain evidence="4 5">DSM 29875</strain>
    </source>
</reference>
<keyword evidence="3 4" id="KW-0548">Nucleotidyltransferase</keyword>
<dbReference type="PANTHER" id="PTHR11952">
    <property type="entry name" value="UDP- GLUCOSE PYROPHOSPHORYLASE"/>
    <property type="match status" value="1"/>
</dbReference>
<dbReference type="OrthoDB" id="9806910at2"/>
<name>A0A2K4FBR9_9STAP</name>
<dbReference type="GO" id="GO:0070569">
    <property type="term" value="F:uridylyltransferase activity"/>
    <property type="evidence" value="ECO:0007669"/>
    <property type="project" value="InterPro"/>
</dbReference>
<dbReference type="InterPro" id="IPR029044">
    <property type="entry name" value="Nucleotide-diphossugar_trans"/>
</dbReference>
<dbReference type="Gene3D" id="3.90.550.10">
    <property type="entry name" value="Spore Coat Polysaccharide Biosynthesis Protein SpsA, Chain A"/>
    <property type="match status" value="1"/>
</dbReference>
<gene>
    <name evidence="4" type="ORF">CD039_06935</name>
</gene>
<evidence type="ECO:0000313" key="5">
    <source>
        <dbReference type="Proteomes" id="UP000242712"/>
    </source>
</evidence>
<evidence type="ECO:0000256" key="2">
    <source>
        <dbReference type="ARBA" id="ARBA00022679"/>
    </source>
</evidence>
<dbReference type="InterPro" id="IPR039741">
    <property type="entry name" value="UDP-sugar_pyrophosphorylase"/>
</dbReference>
<dbReference type="SUPFAM" id="SSF53448">
    <property type="entry name" value="Nucleotide-diphospho-sugar transferases"/>
    <property type="match status" value="1"/>
</dbReference>
<organism evidence="4 5">
    <name type="scientific">Staphylococcus argensis</name>
    <dbReference type="NCBI Taxonomy" id="1607738"/>
    <lineage>
        <taxon>Bacteria</taxon>
        <taxon>Bacillati</taxon>
        <taxon>Bacillota</taxon>
        <taxon>Bacilli</taxon>
        <taxon>Bacillales</taxon>
        <taxon>Staphylococcaceae</taxon>
        <taxon>Staphylococcus</taxon>
    </lineage>
</organism>
<accession>A0A2K4FBR9</accession>
<dbReference type="Pfam" id="PF01704">
    <property type="entry name" value="UDPGP"/>
    <property type="match status" value="1"/>
</dbReference>
<comment type="similarity">
    <text evidence="1">Belongs to the UDPGP type 1 family.</text>
</comment>
<dbReference type="InterPro" id="IPR002618">
    <property type="entry name" value="UDPGP_fam"/>
</dbReference>
<evidence type="ECO:0000256" key="3">
    <source>
        <dbReference type="ARBA" id="ARBA00022695"/>
    </source>
</evidence>
<dbReference type="EMBL" id="PPPX01000011">
    <property type="protein sequence ID" value="POA08716.1"/>
    <property type="molecule type" value="Genomic_DNA"/>
</dbReference>
<dbReference type="PANTHER" id="PTHR11952:SF2">
    <property type="entry name" value="LD24639P"/>
    <property type="match status" value="1"/>
</dbReference>
<keyword evidence="5" id="KW-1185">Reference proteome</keyword>
<dbReference type="Proteomes" id="UP000242712">
    <property type="component" value="Unassembled WGS sequence"/>
</dbReference>